<keyword evidence="6" id="KW-1185">Reference proteome</keyword>
<dbReference type="GO" id="GO:0008289">
    <property type="term" value="F:lipid binding"/>
    <property type="evidence" value="ECO:0007669"/>
    <property type="project" value="UniProtKB-KW"/>
</dbReference>
<dbReference type="Gene3D" id="1.10.110.10">
    <property type="entry name" value="Plant lipid-transfer and hydrophobic proteins"/>
    <property type="match status" value="1"/>
</dbReference>
<accession>A0ABD1ID37</accession>
<dbReference type="AlphaFoldDB" id="A0ABD1ID37"/>
<keyword evidence="2" id="KW-0446">Lipid-binding</keyword>
<dbReference type="Proteomes" id="UP001567538">
    <property type="component" value="Unassembled WGS sequence"/>
</dbReference>
<dbReference type="InterPro" id="IPR033872">
    <property type="entry name" value="nsLTP2"/>
</dbReference>
<dbReference type="CDD" id="cd01959">
    <property type="entry name" value="nsLTP2"/>
    <property type="match status" value="1"/>
</dbReference>
<feature type="signal peptide" evidence="3">
    <location>
        <begin position="1"/>
        <end position="23"/>
    </location>
</feature>
<dbReference type="InterPro" id="IPR016140">
    <property type="entry name" value="Bifunc_inhib/LTP/seed_store"/>
</dbReference>
<dbReference type="InterPro" id="IPR036312">
    <property type="entry name" value="Bifun_inhib/LTP/seed_sf"/>
</dbReference>
<dbReference type="SMART" id="SM00499">
    <property type="entry name" value="AAI"/>
    <property type="match status" value="1"/>
</dbReference>
<keyword evidence="3" id="KW-0732">Signal</keyword>
<dbReference type="Pfam" id="PF00234">
    <property type="entry name" value="Tryp_alpha_amyl"/>
    <property type="match status" value="1"/>
</dbReference>
<dbReference type="SUPFAM" id="SSF47699">
    <property type="entry name" value="Bifunctional inhibitor/lipid-transfer protein/seed storage 2S albumin"/>
    <property type="match status" value="1"/>
</dbReference>
<evidence type="ECO:0000256" key="3">
    <source>
        <dbReference type="SAM" id="SignalP"/>
    </source>
</evidence>
<sequence>MRKGVAALFVVVVMAVVVHEAAAVVCNANELAVCAGPFLTGSKPSVNCCSKLKEHQPCFCQYIKNPAFKQYIESPNAGKVATACNVTIPTNC</sequence>
<evidence type="ECO:0000313" key="6">
    <source>
        <dbReference type="Proteomes" id="UP001567538"/>
    </source>
</evidence>
<keyword evidence="1" id="KW-0813">Transport</keyword>
<gene>
    <name evidence="5" type="ORF">AAHA92_02215</name>
</gene>
<feature type="chain" id="PRO_5044778949" evidence="3">
    <location>
        <begin position="24"/>
        <end position="92"/>
    </location>
</feature>
<proteinExistence type="predicted"/>
<comment type="caution">
    <text evidence="5">The sequence shown here is derived from an EMBL/GenBank/DDBJ whole genome shotgun (WGS) entry which is preliminary data.</text>
</comment>
<dbReference type="EMBL" id="JBEAFC010000002">
    <property type="protein sequence ID" value="KAL1566629.1"/>
    <property type="molecule type" value="Genomic_DNA"/>
</dbReference>
<reference evidence="5 6" key="1">
    <citation type="submission" date="2024-06" db="EMBL/GenBank/DDBJ databases">
        <title>A chromosome level genome sequence of Diviner's sage (Salvia divinorum).</title>
        <authorList>
            <person name="Ford S.A."/>
            <person name="Ro D.-K."/>
            <person name="Ness R.W."/>
            <person name="Phillips M.A."/>
        </authorList>
    </citation>
    <scope>NUCLEOTIDE SEQUENCE [LARGE SCALE GENOMIC DNA]</scope>
    <source>
        <strain evidence="5">SAF-2024a</strain>
        <tissue evidence="5">Leaf</tissue>
    </source>
</reference>
<evidence type="ECO:0000259" key="4">
    <source>
        <dbReference type="SMART" id="SM00499"/>
    </source>
</evidence>
<dbReference type="PANTHER" id="PTHR33214:SF69">
    <property type="entry name" value="BIFUNCTIONAL INHIBITOR_LIPID-TRANSFER PROTEIN_SEED STORAGE 2S ALBUMIN SUPERFAMILY PROTEIN"/>
    <property type="match status" value="1"/>
</dbReference>
<organism evidence="5 6">
    <name type="scientific">Salvia divinorum</name>
    <name type="common">Maria pastora</name>
    <name type="synonym">Diviner's sage</name>
    <dbReference type="NCBI Taxonomy" id="28513"/>
    <lineage>
        <taxon>Eukaryota</taxon>
        <taxon>Viridiplantae</taxon>
        <taxon>Streptophyta</taxon>
        <taxon>Embryophyta</taxon>
        <taxon>Tracheophyta</taxon>
        <taxon>Spermatophyta</taxon>
        <taxon>Magnoliopsida</taxon>
        <taxon>eudicotyledons</taxon>
        <taxon>Gunneridae</taxon>
        <taxon>Pentapetalae</taxon>
        <taxon>asterids</taxon>
        <taxon>lamiids</taxon>
        <taxon>Lamiales</taxon>
        <taxon>Lamiaceae</taxon>
        <taxon>Nepetoideae</taxon>
        <taxon>Mentheae</taxon>
        <taxon>Salviinae</taxon>
        <taxon>Salvia</taxon>
        <taxon>Salvia subgen. Calosphace</taxon>
    </lineage>
</organism>
<feature type="domain" description="Bifunctional inhibitor/plant lipid transfer protein/seed storage helical" evidence="4">
    <location>
        <begin position="26"/>
        <end position="92"/>
    </location>
</feature>
<protein>
    <submittedName>
        <fullName evidence="5">Bifunctional inhibitor/lipid-transfer protein/seed storage 2S albumin superfamily protein</fullName>
    </submittedName>
</protein>
<dbReference type="PANTHER" id="PTHR33214">
    <property type="entry name" value="BIFUNCTIONAL INHIBITOR/LIPID-TRANSFER PROTEIN/SEED STORAGE 2S ALBUMIN SUPERFAMILY PROTEIN"/>
    <property type="match status" value="1"/>
</dbReference>
<evidence type="ECO:0000256" key="2">
    <source>
        <dbReference type="ARBA" id="ARBA00023121"/>
    </source>
</evidence>
<evidence type="ECO:0000256" key="1">
    <source>
        <dbReference type="ARBA" id="ARBA00022448"/>
    </source>
</evidence>
<name>A0ABD1ID37_SALDI</name>
<evidence type="ECO:0000313" key="5">
    <source>
        <dbReference type="EMBL" id="KAL1566629.1"/>
    </source>
</evidence>